<dbReference type="RefSeq" id="WP_159442940.1">
    <property type="nucleotide sequence ID" value="NZ_FUWM01000018.1"/>
</dbReference>
<dbReference type="InterPro" id="IPR017896">
    <property type="entry name" value="4Fe4S_Fe-S-bd"/>
</dbReference>
<evidence type="ECO:0000256" key="3">
    <source>
        <dbReference type="ARBA" id="ARBA00013529"/>
    </source>
</evidence>
<dbReference type="SUPFAM" id="SSF54862">
    <property type="entry name" value="4Fe-4S ferredoxins"/>
    <property type="match status" value="1"/>
</dbReference>
<evidence type="ECO:0000256" key="7">
    <source>
        <dbReference type="ARBA" id="ARBA00023014"/>
    </source>
</evidence>
<comment type="cofactor">
    <cofactor evidence="1">
        <name>[4Fe-4S] cluster</name>
        <dbReference type="ChEBI" id="CHEBI:49883"/>
    </cofactor>
</comment>
<evidence type="ECO:0000313" key="10">
    <source>
        <dbReference type="Proteomes" id="UP000190625"/>
    </source>
</evidence>
<feature type="domain" description="4Fe-4S ferredoxin-type" evidence="8">
    <location>
        <begin position="317"/>
        <end position="346"/>
    </location>
</feature>
<protein>
    <recommendedName>
        <fullName evidence="3">Ferredoxin</fullName>
    </recommendedName>
</protein>
<dbReference type="STRING" id="142842.SAMN02745118_02129"/>
<dbReference type="AlphaFoldDB" id="A0A1T4PD21"/>
<dbReference type="Gene3D" id="3.30.70.20">
    <property type="match status" value="2"/>
</dbReference>
<organism evidence="9 10">
    <name type="scientific">Selenihalanaerobacter shriftii</name>
    <dbReference type="NCBI Taxonomy" id="142842"/>
    <lineage>
        <taxon>Bacteria</taxon>
        <taxon>Bacillati</taxon>
        <taxon>Bacillota</taxon>
        <taxon>Clostridia</taxon>
        <taxon>Halanaerobiales</taxon>
        <taxon>Halobacteroidaceae</taxon>
        <taxon>Selenihalanaerobacter</taxon>
    </lineage>
</organism>
<evidence type="ECO:0000256" key="2">
    <source>
        <dbReference type="ARBA" id="ARBA00003532"/>
    </source>
</evidence>
<evidence type="ECO:0000313" key="9">
    <source>
        <dbReference type="EMBL" id="SJZ89434.1"/>
    </source>
</evidence>
<proteinExistence type="predicted"/>
<feature type="domain" description="4Fe-4S ferredoxin-type" evidence="8">
    <location>
        <begin position="281"/>
        <end position="313"/>
    </location>
</feature>
<evidence type="ECO:0000256" key="5">
    <source>
        <dbReference type="ARBA" id="ARBA00022723"/>
    </source>
</evidence>
<dbReference type="InterPro" id="IPR050157">
    <property type="entry name" value="PSI_iron-sulfur_center"/>
</dbReference>
<keyword evidence="4" id="KW-0004">4Fe-4S</keyword>
<dbReference type="EMBL" id="FUWM01000018">
    <property type="protein sequence ID" value="SJZ89434.1"/>
    <property type="molecule type" value="Genomic_DNA"/>
</dbReference>
<comment type="function">
    <text evidence="2">Ferredoxins are iron-sulfur proteins that transfer electrons in a wide variety of metabolic reactions.</text>
</comment>
<dbReference type="PROSITE" id="PS00198">
    <property type="entry name" value="4FE4S_FER_1"/>
    <property type="match status" value="2"/>
</dbReference>
<feature type="domain" description="4Fe-4S ferredoxin-type" evidence="8">
    <location>
        <begin position="52"/>
        <end position="81"/>
    </location>
</feature>
<gene>
    <name evidence="9" type="ORF">SAMN02745118_02129</name>
</gene>
<dbReference type="Proteomes" id="UP000190625">
    <property type="component" value="Unassembled WGS sequence"/>
</dbReference>
<keyword evidence="6" id="KW-0408">Iron</keyword>
<dbReference type="GO" id="GO:0046872">
    <property type="term" value="F:metal ion binding"/>
    <property type="evidence" value="ECO:0007669"/>
    <property type="project" value="UniProtKB-KW"/>
</dbReference>
<dbReference type="GO" id="GO:0051539">
    <property type="term" value="F:4 iron, 4 sulfur cluster binding"/>
    <property type="evidence" value="ECO:0007669"/>
    <property type="project" value="UniProtKB-KW"/>
</dbReference>
<dbReference type="InterPro" id="IPR017900">
    <property type="entry name" value="4Fe4S_Fe_S_CS"/>
</dbReference>
<dbReference type="PROSITE" id="PS51379">
    <property type="entry name" value="4FE4S_FER_2"/>
    <property type="match status" value="3"/>
</dbReference>
<dbReference type="PANTHER" id="PTHR24960">
    <property type="entry name" value="PHOTOSYSTEM I IRON-SULFUR CENTER-RELATED"/>
    <property type="match status" value="1"/>
</dbReference>
<sequence length="396" mass="45732">MFYLNKLFNLISNLDIESIKVKSHLCTKIRSPHSQCQRCIKNCSQDAITIKQEVNISQEKCKKCGQCYNVCPVGVFVIQESSDSKLISDAENIANFDQELVFSCQRVNLKRNMRKKEIKVNCLARLSEEILISMFKFDFKYLLLKSGKCAECELSGLNLIKESIKNSNNILSLFNNKKRIWLNEIKDNQIPSYTLKSLIFNEEEIKRDGTKEYPTKANDEVINRRELFTFLKSEIKGSFIKDKQKSNRDNDDTELPINRRILLSFIQQISKNKLIKNTVKQSVFWDVKLSIECDFCGICAKLCPNSALKIIKEEEKKEVLFNPALCTGCKLCQDVCTLDAIQFSNQEKMRMVLNNEQISILRGFKKKCLNCGDDFFATEDETVKCFGCSYQTKLMN</sequence>
<name>A0A1T4PD21_9FIRM</name>
<evidence type="ECO:0000259" key="8">
    <source>
        <dbReference type="PROSITE" id="PS51379"/>
    </source>
</evidence>
<keyword evidence="10" id="KW-1185">Reference proteome</keyword>
<evidence type="ECO:0000256" key="4">
    <source>
        <dbReference type="ARBA" id="ARBA00022485"/>
    </source>
</evidence>
<keyword evidence="7" id="KW-0411">Iron-sulfur</keyword>
<accession>A0A1T4PD21</accession>
<dbReference type="OrthoDB" id="9672at2"/>
<reference evidence="10" key="1">
    <citation type="submission" date="2017-02" db="EMBL/GenBank/DDBJ databases">
        <authorList>
            <person name="Varghese N."/>
            <person name="Submissions S."/>
        </authorList>
    </citation>
    <scope>NUCLEOTIDE SEQUENCE [LARGE SCALE GENOMIC DNA]</scope>
    <source>
        <strain evidence="10">ATCC BAA-73</strain>
    </source>
</reference>
<evidence type="ECO:0000256" key="6">
    <source>
        <dbReference type="ARBA" id="ARBA00023004"/>
    </source>
</evidence>
<keyword evidence="5" id="KW-0479">Metal-binding</keyword>
<dbReference type="Pfam" id="PF12838">
    <property type="entry name" value="Fer4_7"/>
    <property type="match status" value="2"/>
</dbReference>
<dbReference type="PANTHER" id="PTHR24960:SF79">
    <property type="entry name" value="PHOTOSYSTEM I IRON-SULFUR CENTER"/>
    <property type="match status" value="1"/>
</dbReference>
<evidence type="ECO:0000256" key="1">
    <source>
        <dbReference type="ARBA" id="ARBA00001966"/>
    </source>
</evidence>